<protein>
    <submittedName>
        <fullName evidence="1">Uncharacterized protein</fullName>
    </submittedName>
</protein>
<feature type="non-terminal residue" evidence="1">
    <location>
        <position position="85"/>
    </location>
</feature>
<evidence type="ECO:0000313" key="1">
    <source>
        <dbReference type="EMBL" id="KAJ3813264.1"/>
    </source>
</evidence>
<reference evidence="1" key="1">
    <citation type="submission" date="2022-09" db="EMBL/GenBank/DDBJ databases">
        <title>A Global Phylogenomic Analysis of the Shiitake Genus Lentinula.</title>
        <authorList>
            <consortium name="DOE Joint Genome Institute"/>
            <person name="Sierra-Patev S."/>
            <person name="Min B."/>
            <person name="Naranjo-Ortiz M."/>
            <person name="Looney B."/>
            <person name="Konkel Z."/>
            <person name="Slot J.C."/>
            <person name="Sakamoto Y."/>
            <person name="Steenwyk J.L."/>
            <person name="Rokas A."/>
            <person name="Carro J."/>
            <person name="Camarero S."/>
            <person name="Ferreira P."/>
            <person name="Molpeceres G."/>
            <person name="Ruiz-Duenas F.J."/>
            <person name="Serrano A."/>
            <person name="Henrissat B."/>
            <person name="Drula E."/>
            <person name="Hughes K.W."/>
            <person name="Mata J.L."/>
            <person name="Ishikawa N.K."/>
            <person name="Vargas-Isla R."/>
            <person name="Ushijima S."/>
            <person name="Smith C.A."/>
            <person name="Ahrendt S."/>
            <person name="Andreopoulos W."/>
            <person name="He G."/>
            <person name="Labutti K."/>
            <person name="Lipzen A."/>
            <person name="Ng V."/>
            <person name="Riley R."/>
            <person name="Sandor L."/>
            <person name="Barry K."/>
            <person name="Martinez A.T."/>
            <person name="Xiao Y."/>
            <person name="Gibbons J.G."/>
            <person name="Terashima K."/>
            <person name="Grigoriev I.V."/>
            <person name="Hibbett D.S."/>
        </authorList>
    </citation>
    <scope>NUCLEOTIDE SEQUENCE</scope>
    <source>
        <strain evidence="1">TMI1499</strain>
    </source>
</reference>
<proteinExistence type="predicted"/>
<organism evidence="1 2">
    <name type="scientific">Lentinula aff. lateritia</name>
    <dbReference type="NCBI Taxonomy" id="2804960"/>
    <lineage>
        <taxon>Eukaryota</taxon>
        <taxon>Fungi</taxon>
        <taxon>Dikarya</taxon>
        <taxon>Basidiomycota</taxon>
        <taxon>Agaricomycotina</taxon>
        <taxon>Agaricomycetes</taxon>
        <taxon>Agaricomycetidae</taxon>
        <taxon>Agaricales</taxon>
        <taxon>Marasmiineae</taxon>
        <taxon>Omphalotaceae</taxon>
        <taxon>Lentinula</taxon>
    </lineage>
</organism>
<keyword evidence="2" id="KW-1185">Reference proteome</keyword>
<evidence type="ECO:0000313" key="2">
    <source>
        <dbReference type="Proteomes" id="UP001163835"/>
    </source>
</evidence>
<dbReference type="EMBL" id="MU794998">
    <property type="protein sequence ID" value="KAJ3813264.1"/>
    <property type="molecule type" value="Genomic_DNA"/>
</dbReference>
<comment type="caution">
    <text evidence="1">The sequence shown here is derived from an EMBL/GenBank/DDBJ whole genome shotgun (WGS) entry which is preliminary data.</text>
</comment>
<gene>
    <name evidence="1" type="ORF">F5876DRAFT_10487</name>
</gene>
<name>A0ACC1U841_9AGAR</name>
<dbReference type="Proteomes" id="UP001163835">
    <property type="component" value="Unassembled WGS sequence"/>
</dbReference>
<sequence length="85" mass="9582">FDDLAVSFIQESIQTTKPTPALPAVAAKPQSNSSSVELAARREQLEYQIVETKRLMELLSQTRTKQGRDIIMAQIRELSRCVVHI</sequence>
<feature type="non-terminal residue" evidence="1">
    <location>
        <position position="1"/>
    </location>
</feature>
<accession>A0ACC1U841</accession>